<dbReference type="EMBL" id="JAHYIQ010000012">
    <property type="protein sequence ID" value="KAK1127323.1"/>
    <property type="molecule type" value="Genomic_DNA"/>
</dbReference>
<dbReference type="AlphaFoldDB" id="A0AA40FXP7"/>
<proteinExistence type="predicted"/>
<gene>
    <name evidence="1" type="ORF">K0M31_003867</name>
</gene>
<reference evidence="1" key="1">
    <citation type="submission" date="2021-10" db="EMBL/GenBank/DDBJ databases">
        <title>Melipona bicolor Genome sequencing and assembly.</title>
        <authorList>
            <person name="Araujo N.S."/>
            <person name="Arias M.C."/>
        </authorList>
    </citation>
    <scope>NUCLEOTIDE SEQUENCE</scope>
    <source>
        <strain evidence="1">USP_2M_L1-L4_2017</strain>
        <tissue evidence="1">Whole body</tissue>
    </source>
</reference>
<accession>A0AA40FXP7</accession>
<protein>
    <submittedName>
        <fullName evidence="1">Uncharacterized protein</fullName>
    </submittedName>
</protein>
<name>A0AA40FXP7_9HYME</name>
<sequence>RRESDLAAIKFPSMQPAAFSANAPRGYGVSKGRAFYNDTSLCSGAFSGVGSFIGRLVNFGAAIPQSLDPRCN</sequence>
<dbReference type="Proteomes" id="UP001177670">
    <property type="component" value="Unassembled WGS sequence"/>
</dbReference>
<evidence type="ECO:0000313" key="2">
    <source>
        <dbReference type="Proteomes" id="UP001177670"/>
    </source>
</evidence>
<organism evidence="1 2">
    <name type="scientific">Melipona bicolor</name>
    <dbReference type="NCBI Taxonomy" id="60889"/>
    <lineage>
        <taxon>Eukaryota</taxon>
        <taxon>Metazoa</taxon>
        <taxon>Ecdysozoa</taxon>
        <taxon>Arthropoda</taxon>
        <taxon>Hexapoda</taxon>
        <taxon>Insecta</taxon>
        <taxon>Pterygota</taxon>
        <taxon>Neoptera</taxon>
        <taxon>Endopterygota</taxon>
        <taxon>Hymenoptera</taxon>
        <taxon>Apocrita</taxon>
        <taxon>Aculeata</taxon>
        <taxon>Apoidea</taxon>
        <taxon>Anthophila</taxon>
        <taxon>Apidae</taxon>
        <taxon>Melipona</taxon>
    </lineage>
</organism>
<comment type="caution">
    <text evidence="1">The sequence shown here is derived from an EMBL/GenBank/DDBJ whole genome shotgun (WGS) entry which is preliminary data.</text>
</comment>
<keyword evidence="2" id="KW-1185">Reference proteome</keyword>
<feature type="non-terminal residue" evidence="1">
    <location>
        <position position="1"/>
    </location>
</feature>
<evidence type="ECO:0000313" key="1">
    <source>
        <dbReference type="EMBL" id="KAK1127323.1"/>
    </source>
</evidence>